<reference evidence="4" key="1">
    <citation type="submission" date="2023-03" db="EMBL/GenBank/DDBJ databases">
        <authorList>
            <person name="Steffen K."/>
            <person name="Cardenas P."/>
        </authorList>
    </citation>
    <scope>NUCLEOTIDE SEQUENCE</scope>
</reference>
<dbReference type="GO" id="GO:0046653">
    <property type="term" value="P:tetrahydrofolate metabolic process"/>
    <property type="evidence" value="ECO:0007669"/>
    <property type="project" value="TreeGrafter"/>
</dbReference>
<organism evidence="4 5">
    <name type="scientific">Geodia barretti</name>
    <name type="common">Barrett's horny sponge</name>
    <dbReference type="NCBI Taxonomy" id="519541"/>
    <lineage>
        <taxon>Eukaryota</taxon>
        <taxon>Metazoa</taxon>
        <taxon>Porifera</taxon>
        <taxon>Demospongiae</taxon>
        <taxon>Heteroscleromorpha</taxon>
        <taxon>Tetractinellida</taxon>
        <taxon>Astrophorina</taxon>
        <taxon>Geodiidae</taxon>
        <taxon>Geodia</taxon>
    </lineage>
</organism>
<gene>
    <name evidence="4" type="ORF">GBAR_LOCUS5294</name>
</gene>
<dbReference type="InterPro" id="IPR015421">
    <property type="entry name" value="PyrdxlP-dep_Trfase_major"/>
</dbReference>
<evidence type="ECO:0000259" key="3">
    <source>
        <dbReference type="Pfam" id="PF00464"/>
    </source>
</evidence>
<dbReference type="GO" id="GO:0004372">
    <property type="term" value="F:glycine hydroxymethyltransferase activity"/>
    <property type="evidence" value="ECO:0007669"/>
    <property type="project" value="TreeGrafter"/>
</dbReference>
<dbReference type="GO" id="GO:0005737">
    <property type="term" value="C:cytoplasm"/>
    <property type="evidence" value="ECO:0007669"/>
    <property type="project" value="TreeGrafter"/>
</dbReference>
<dbReference type="Pfam" id="PF00464">
    <property type="entry name" value="SHMT"/>
    <property type="match status" value="1"/>
</dbReference>
<dbReference type="Gene3D" id="3.40.640.10">
    <property type="entry name" value="Type I PLP-dependent aspartate aminotransferase-like (Major domain)"/>
    <property type="match status" value="1"/>
</dbReference>
<comment type="caution">
    <text evidence="4">The sequence shown here is derived from an EMBL/GenBank/DDBJ whole genome shotgun (WGS) entry which is preliminary data.</text>
</comment>
<dbReference type="Proteomes" id="UP001174909">
    <property type="component" value="Unassembled WGS sequence"/>
</dbReference>
<dbReference type="InterPro" id="IPR015422">
    <property type="entry name" value="PyrdxlP-dep_Trfase_small"/>
</dbReference>
<evidence type="ECO:0000256" key="1">
    <source>
        <dbReference type="ARBA" id="ARBA00001933"/>
    </source>
</evidence>
<dbReference type="EMBL" id="CASHTH010000789">
    <property type="protein sequence ID" value="CAI8007607.1"/>
    <property type="molecule type" value="Genomic_DNA"/>
</dbReference>
<accession>A0AA35RCE7</accession>
<sequence>MTHNAKVQELTSLLDKHQTYRDTCLNLIASENTPSPLVEELFDERLARRYGNYSGIDLYQRNYKGNRYIAEIEAYTQALAKELFGAAHVDFRPLSGNIAGIATTFALAEPGDTALEVHNGHHYAQKLLSSPLKIELQSIPIPWDGPRSNIDLDATLALIAEHKPKIVNVGSGVFLFPQPVRELKKAMRQANPDSYLIYDASHVIGLIAGKRFQSPFEEGADVIISSTHKTLAGPQGGMVLTNDKSIAERVARGVYPLLMSNHHLNRLPALAGTFIEWMECGEAQADAIVANAKALGQALVERGVPMLGADLGFTESHTLILIVDKYGEGGALATHLEACHIIAGAAGLSPEVGTSGLRIGVQEVTRWGMTPADAPDIAACIVSALSGGTSEELKPEVAKVACRFDTILFTVE</sequence>
<dbReference type="GO" id="GO:0030170">
    <property type="term" value="F:pyridoxal phosphate binding"/>
    <property type="evidence" value="ECO:0007669"/>
    <property type="project" value="TreeGrafter"/>
</dbReference>
<protein>
    <submittedName>
        <fullName evidence="4">Serine hydroxymethyltransferase</fullName>
    </submittedName>
</protein>
<comment type="cofactor">
    <cofactor evidence="1">
        <name>pyridoxal 5'-phosphate</name>
        <dbReference type="ChEBI" id="CHEBI:597326"/>
    </cofactor>
</comment>
<name>A0AA35RCE7_GEOBA</name>
<proteinExistence type="predicted"/>
<evidence type="ECO:0000313" key="4">
    <source>
        <dbReference type="EMBL" id="CAI8007607.1"/>
    </source>
</evidence>
<dbReference type="InterPro" id="IPR039429">
    <property type="entry name" value="SHMT-like_dom"/>
</dbReference>
<dbReference type="PANTHER" id="PTHR11680:SF35">
    <property type="entry name" value="SERINE HYDROXYMETHYLTRANSFERASE 1"/>
    <property type="match status" value="1"/>
</dbReference>
<dbReference type="InterPro" id="IPR015424">
    <property type="entry name" value="PyrdxlP-dep_Trfase"/>
</dbReference>
<dbReference type="InterPro" id="IPR049943">
    <property type="entry name" value="Ser_HO-MeTrfase-like"/>
</dbReference>
<feature type="domain" description="Serine hydroxymethyltransferase-like" evidence="3">
    <location>
        <begin position="8"/>
        <end position="380"/>
    </location>
</feature>
<keyword evidence="2" id="KW-0663">Pyridoxal phosphate</keyword>
<dbReference type="SUPFAM" id="SSF53383">
    <property type="entry name" value="PLP-dependent transferases"/>
    <property type="match status" value="1"/>
</dbReference>
<evidence type="ECO:0000313" key="5">
    <source>
        <dbReference type="Proteomes" id="UP001174909"/>
    </source>
</evidence>
<dbReference type="Gene3D" id="3.90.1150.10">
    <property type="entry name" value="Aspartate Aminotransferase, domain 1"/>
    <property type="match status" value="1"/>
</dbReference>
<dbReference type="AlphaFoldDB" id="A0AA35RCE7"/>
<dbReference type="PANTHER" id="PTHR11680">
    <property type="entry name" value="SERINE HYDROXYMETHYLTRANSFERASE"/>
    <property type="match status" value="1"/>
</dbReference>
<keyword evidence="5" id="KW-1185">Reference proteome</keyword>
<evidence type="ECO:0000256" key="2">
    <source>
        <dbReference type="ARBA" id="ARBA00022898"/>
    </source>
</evidence>
<dbReference type="GO" id="GO:0019264">
    <property type="term" value="P:glycine biosynthetic process from serine"/>
    <property type="evidence" value="ECO:0007669"/>
    <property type="project" value="TreeGrafter"/>
</dbReference>